<proteinExistence type="predicted"/>
<protein>
    <submittedName>
        <fullName evidence="2">Uncharacterized protein</fullName>
    </submittedName>
</protein>
<evidence type="ECO:0000313" key="2">
    <source>
        <dbReference type="EMBL" id="KAE8257351.1"/>
    </source>
</evidence>
<comment type="caution">
    <text evidence="2">The sequence shown here is derived from an EMBL/GenBank/DDBJ whole genome shotgun (WGS) entry which is preliminary data.</text>
</comment>
<reference evidence="2" key="1">
    <citation type="submission" date="2016-04" db="EMBL/GenBank/DDBJ databases">
        <authorList>
            <person name="Nguyen H.D."/>
            <person name="Samba Siva P."/>
            <person name="Cullis J."/>
            <person name="Levesque C.A."/>
            <person name="Hambleton S."/>
        </authorList>
    </citation>
    <scope>NUCLEOTIDE SEQUENCE</scope>
    <source>
        <strain evidence="2">DAOMC 236416</strain>
    </source>
</reference>
<dbReference type="EMBL" id="LWDF02000114">
    <property type="protein sequence ID" value="KAE8257351.1"/>
    <property type="molecule type" value="Genomic_DNA"/>
</dbReference>
<sequence length="289" mass="32543">MMPFWQPLLMPNFAQRVSWWPQNKELPVEKMPAESEHPSGDENDVSNRQTFSQQMPVRNATGQIAKHGNDARQGSSSRSSTSKNSAGNVVGGPWTPEEIQCLLENLDQLPSLLEQGKIERSSQIFKYILDRHGPAGTKTQTLRRNTVDQLKGKAHAELQRFYRNNLKLPDWHSRLYPGFPYTYTTAPRQDIEDVSAEDEDVSTDEEEDGSGTDDDSAQEEDEQSGPSFQGPVVRPRRNTLPRHPVANPQPPAHQQALGGLETFSVETLERMSYHSGELARLMRGNPGRR</sequence>
<feature type="region of interest" description="Disordered" evidence="1">
    <location>
        <begin position="65"/>
        <end position="91"/>
    </location>
</feature>
<gene>
    <name evidence="2" type="ORF">A4X13_0g2409</name>
</gene>
<organism evidence="2 3">
    <name type="scientific">Tilletia indica</name>
    <dbReference type="NCBI Taxonomy" id="43049"/>
    <lineage>
        <taxon>Eukaryota</taxon>
        <taxon>Fungi</taxon>
        <taxon>Dikarya</taxon>
        <taxon>Basidiomycota</taxon>
        <taxon>Ustilaginomycotina</taxon>
        <taxon>Exobasidiomycetes</taxon>
        <taxon>Tilletiales</taxon>
        <taxon>Tilletiaceae</taxon>
        <taxon>Tilletia</taxon>
    </lineage>
</organism>
<evidence type="ECO:0000313" key="3">
    <source>
        <dbReference type="Proteomes" id="UP000077521"/>
    </source>
</evidence>
<dbReference type="AlphaFoldDB" id="A0A8T8T9T5"/>
<feature type="compositionally biased region" description="Acidic residues" evidence="1">
    <location>
        <begin position="192"/>
        <end position="223"/>
    </location>
</feature>
<feature type="compositionally biased region" description="Low complexity" evidence="1">
    <location>
        <begin position="75"/>
        <end position="85"/>
    </location>
</feature>
<name>A0A8T8T9T5_9BASI</name>
<accession>A0A8T8T9T5</accession>
<dbReference type="Proteomes" id="UP000077521">
    <property type="component" value="Unassembled WGS sequence"/>
</dbReference>
<reference evidence="2" key="2">
    <citation type="journal article" date="2019" name="IMA Fungus">
        <title>Genome sequencing and comparison of five Tilletia species to identify candidate genes for the detection of regulated species infecting wheat.</title>
        <authorList>
            <person name="Nguyen H.D.T."/>
            <person name="Sultana T."/>
            <person name="Kesanakurti P."/>
            <person name="Hambleton S."/>
        </authorList>
    </citation>
    <scope>NUCLEOTIDE SEQUENCE</scope>
    <source>
        <strain evidence="2">DAOMC 236416</strain>
    </source>
</reference>
<feature type="region of interest" description="Disordered" evidence="1">
    <location>
        <begin position="186"/>
        <end position="260"/>
    </location>
</feature>
<evidence type="ECO:0000256" key="1">
    <source>
        <dbReference type="SAM" id="MobiDB-lite"/>
    </source>
</evidence>
<keyword evidence="3" id="KW-1185">Reference proteome</keyword>